<protein>
    <submittedName>
        <fullName evidence="2">Spore germination protein GerPC</fullName>
    </submittedName>
</protein>
<reference evidence="3" key="1">
    <citation type="journal article" date="2019" name="Int. J. Syst. Evol. Microbiol.">
        <title>The Global Catalogue of Microorganisms (GCM) 10K type strain sequencing project: providing services to taxonomists for standard genome sequencing and annotation.</title>
        <authorList>
            <consortium name="The Broad Institute Genomics Platform"/>
            <consortium name="The Broad Institute Genome Sequencing Center for Infectious Disease"/>
            <person name="Wu L."/>
            <person name="Ma J."/>
        </authorList>
    </citation>
    <scope>NUCLEOTIDE SEQUENCE [LARGE SCALE GENOMIC DNA]</scope>
    <source>
        <strain evidence="3">TISTR 1858</strain>
    </source>
</reference>
<dbReference type="EMBL" id="JBHUMX010000041">
    <property type="protein sequence ID" value="MFD2630336.1"/>
    <property type="molecule type" value="Genomic_DNA"/>
</dbReference>
<evidence type="ECO:0000313" key="2">
    <source>
        <dbReference type="EMBL" id="MFD2630336.1"/>
    </source>
</evidence>
<accession>A0ABW5Q465</accession>
<proteinExistence type="predicted"/>
<organism evidence="2 3">
    <name type="scientific">Oceanobacillus kapialis</name>
    <dbReference type="NCBI Taxonomy" id="481353"/>
    <lineage>
        <taxon>Bacteria</taxon>
        <taxon>Bacillati</taxon>
        <taxon>Bacillota</taxon>
        <taxon>Bacilli</taxon>
        <taxon>Bacillales</taxon>
        <taxon>Bacillaceae</taxon>
        <taxon>Oceanobacillus</taxon>
    </lineage>
</organism>
<dbReference type="RefSeq" id="WP_379563453.1">
    <property type="nucleotide sequence ID" value="NZ_CP085256.1"/>
</dbReference>
<dbReference type="Proteomes" id="UP001597451">
    <property type="component" value="Unassembled WGS sequence"/>
</dbReference>
<dbReference type="Pfam" id="PF10737">
    <property type="entry name" value="GerPC"/>
    <property type="match status" value="1"/>
</dbReference>
<feature type="coiled-coil region" evidence="1">
    <location>
        <begin position="17"/>
        <end position="44"/>
    </location>
</feature>
<evidence type="ECO:0000313" key="3">
    <source>
        <dbReference type="Proteomes" id="UP001597451"/>
    </source>
</evidence>
<name>A0ABW5Q465_9BACI</name>
<comment type="caution">
    <text evidence="2">The sequence shown here is derived from an EMBL/GenBank/DDBJ whole genome shotgun (WGS) entry which is preliminary data.</text>
</comment>
<dbReference type="InterPro" id="IPR019673">
    <property type="entry name" value="Spore_germination_GerPC"/>
</dbReference>
<keyword evidence="3" id="KW-1185">Reference proteome</keyword>
<gene>
    <name evidence="2" type="primary">gerPC</name>
    <name evidence="2" type="ORF">ACFSUN_16235</name>
</gene>
<evidence type="ECO:0000256" key="1">
    <source>
        <dbReference type="SAM" id="Coils"/>
    </source>
</evidence>
<keyword evidence="1" id="KW-0175">Coiled coil</keyword>
<sequence length="188" mass="22040">MNGADWSSYIYELHAHVKEQDKKIQELTQKLERLETNLNEQQANHVEKIEYKFDQLKIENLNGTLHIGMSPQDLNNLEDLNISDQTLPPTSPPLKQQLVSELSNYVREEGPALIHELSKEYERNIDKHYKEVLLHDITNQLPSRIGFYEKKALDENNMIDDSELHPYISNQIKKEIRVSLNAYMKKLD</sequence>